<feature type="transmembrane region" description="Helical" evidence="1">
    <location>
        <begin position="404"/>
        <end position="424"/>
    </location>
</feature>
<dbReference type="Gene3D" id="1.20.1250.20">
    <property type="entry name" value="MFS general substrate transporter like domains"/>
    <property type="match status" value="2"/>
</dbReference>
<dbReference type="SUPFAM" id="SSF103473">
    <property type="entry name" value="MFS general substrate transporter"/>
    <property type="match status" value="1"/>
</dbReference>
<feature type="transmembrane region" description="Helical" evidence="1">
    <location>
        <begin position="119"/>
        <end position="142"/>
    </location>
</feature>
<keyword evidence="1" id="KW-1133">Transmembrane helix</keyword>
<dbReference type="GO" id="GO:0008643">
    <property type="term" value="P:carbohydrate transport"/>
    <property type="evidence" value="ECO:0007669"/>
    <property type="project" value="InterPro"/>
</dbReference>
<accession>A0A381SMN7</accession>
<organism evidence="2">
    <name type="scientific">marine metagenome</name>
    <dbReference type="NCBI Taxonomy" id="408172"/>
    <lineage>
        <taxon>unclassified sequences</taxon>
        <taxon>metagenomes</taxon>
        <taxon>ecological metagenomes</taxon>
    </lineage>
</organism>
<feature type="transmembrane region" description="Helical" evidence="1">
    <location>
        <begin position="351"/>
        <end position="383"/>
    </location>
</feature>
<feature type="transmembrane region" description="Helical" evidence="1">
    <location>
        <begin position="20"/>
        <end position="44"/>
    </location>
</feature>
<sequence length="498" mass="55229">MTDENHDLIDPHTVPTKSRVAFGVGSTAETLSLYSVGALGMLFYNQVLGLDILLAGLVPTLAIFGDAISDPLIGSWSDRFRSKKWGRRHPFMLLAPIPVAVSFWMVFNPPETLAGGSLFWWFLAWSVVLRTFMTVYHVPHLAMGGELSKEYTERTKIMSYNNFFGWIGGAGFFKINSTVFFATTAQTANGFLRPDAYEPFSITIAIVIAIVLFVSAWFTLDRIPHLPQPAQLASRFGFREFYGDLFKAFGNRNYLFLMIALFALSMMLGIRGGMGTYMNIYYWEFRSEDIGNLILMGSFFGYISGFLFSARIHNRFDKRATIVTTAVTLSVFPAMPVILRLMGFFPENGSWMLLPAVATFGALAAASGSIINISVMSAIADIADENALKYGVRQEGILYSARTFFAKLDNSLGHGVAAVALKLIEFPDKAVPGEVDVDIVWWLGIVDSPLAIVPGLIAACFYARYRIDKSGYEETRKRLAEAASTSDRLAVEDKIQRS</sequence>
<evidence type="ECO:0000256" key="1">
    <source>
        <dbReference type="SAM" id="Phobius"/>
    </source>
</evidence>
<feature type="transmembrane region" description="Helical" evidence="1">
    <location>
        <begin position="439"/>
        <end position="463"/>
    </location>
</feature>
<feature type="transmembrane region" description="Helical" evidence="1">
    <location>
        <begin position="254"/>
        <end position="270"/>
    </location>
</feature>
<feature type="transmembrane region" description="Helical" evidence="1">
    <location>
        <begin position="202"/>
        <end position="220"/>
    </location>
</feature>
<dbReference type="AlphaFoldDB" id="A0A381SMN7"/>
<protein>
    <recommendedName>
        <fullName evidence="3">Major facilitator superfamily (MFS) profile domain-containing protein</fullName>
    </recommendedName>
</protein>
<dbReference type="EMBL" id="UINC01003132">
    <property type="protein sequence ID" value="SVA03637.1"/>
    <property type="molecule type" value="Genomic_DNA"/>
</dbReference>
<evidence type="ECO:0008006" key="3">
    <source>
        <dbReference type="Google" id="ProtNLM"/>
    </source>
</evidence>
<name>A0A381SMN7_9ZZZZ</name>
<feature type="transmembrane region" description="Helical" evidence="1">
    <location>
        <begin position="163"/>
        <end position="182"/>
    </location>
</feature>
<keyword evidence="1" id="KW-0812">Transmembrane</keyword>
<dbReference type="InterPro" id="IPR039672">
    <property type="entry name" value="MFS_2"/>
</dbReference>
<reference evidence="2" key="1">
    <citation type="submission" date="2018-05" db="EMBL/GenBank/DDBJ databases">
        <authorList>
            <person name="Lanie J.A."/>
            <person name="Ng W.-L."/>
            <person name="Kazmierczak K.M."/>
            <person name="Andrzejewski T.M."/>
            <person name="Davidsen T.M."/>
            <person name="Wayne K.J."/>
            <person name="Tettelin H."/>
            <person name="Glass J.I."/>
            <person name="Rusch D."/>
            <person name="Podicherti R."/>
            <person name="Tsui H.-C.T."/>
            <person name="Winkler M.E."/>
        </authorList>
    </citation>
    <scope>NUCLEOTIDE SEQUENCE</scope>
</reference>
<keyword evidence="1" id="KW-0472">Membrane</keyword>
<feature type="transmembrane region" description="Helical" evidence="1">
    <location>
        <begin position="90"/>
        <end position="107"/>
    </location>
</feature>
<dbReference type="Pfam" id="PF13347">
    <property type="entry name" value="MFS_2"/>
    <property type="match status" value="1"/>
</dbReference>
<dbReference type="PANTHER" id="PTHR11328">
    <property type="entry name" value="MAJOR FACILITATOR SUPERFAMILY DOMAIN-CONTAINING PROTEIN"/>
    <property type="match status" value="1"/>
</dbReference>
<proteinExistence type="predicted"/>
<feature type="transmembrane region" description="Helical" evidence="1">
    <location>
        <begin position="290"/>
        <end position="308"/>
    </location>
</feature>
<dbReference type="GO" id="GO:0005886">
    <property type="term" value="C:plasma membrane"/>
    <property type="evidence" value="ECO:0007669"/>
    <property type="project" value="TreeGrafter"/>
</dbReference>
<gene>
    <name evidence="2" type="ORF">METZ01_LOCUS56491</name>
</gene>
<evidence type="ECO:0000313" key="2">
    <source>
        <dbReference type="EMBL" id="SVA03637.1"/>
    </source>
</evidence>
<feature type="transmembrane region" description="Helical" evidence="1">
    <location>
        <begin position="320"/>
        <end position="339"/>
    </location>
</feature>
<dbReference type="PANTHER" id="PTHR11328:SF28">
    <property type="entry name" value="MAJOR FACILITATOR SUPERFAMILY DOMAIN-CONTAINING PROTEIN 12"/>
    <property type="match status" value="1"/>
</dbReference>
<dbReference type="InterPro" id="IPR036259">
    <property type="entry name" value="MFS_trans_sf"/>
</dbReference>
<dbReference type="GO" id="GO:0015293">
    <property type="term" value="F:symporter activity"/>
    <property type="evidence" value="ECO:0007669"/>
    <property type="project" value="InterPro"/>
</dbReference>
<feature type="transmembrane region" description="Helical" evidence="1">
    <location>
        <begin position="50"/>
        <end position="69"/>
    </location>
</feature>